<proteinExistence type="predicted"/>
<dbReference type="EMBL" id="OU015566">
    <property type="protein sequence ID" value="CAG5103846.1"/>
    <property type="molecule type" value="Genomic_DNA"/>
</dbReference>
<organism evidence="4 5">
    <name type="scientific">Oikopleura dioica</name>
    <name type="common">Tunicate</name>
    <dbReference type="NCBI Taxonomy" id="34765"/>
    <lineage>
        <taxon>Eukaryota</taxon>
        <taxon>Metazoa</taxon>
        <taxon>Chordata</taxon>
        <taxon>Tunicata</taxon>
        <taxon>Appendicularia</taxon>
        <taxon>Copelata</taxon>
        <taxon>Oikopleuridae</taxon>
        <taxon>Oikopleura</taxon>
    </lineage>
</organism>
<evidence type="ECO:0000256" key="1">
    <source>
        <dbReference type="ARBA" id="ARBA00023157"/>
    </source>
</evidence>
<evidence type="ECO:0000313" key="5">
    <source>
        <dbReference type="Proteomes" id="UP001158576"/>
    </source>
</evidence>
<comment type="caution">
    <text evidence="2">Lacks conserved residue(s) required for the propagation of feature annotation.</text>
</comment>
<keyword evidence="1" id="KW-1015">Disulfide bond</keyword>
<protein>
    <submittedName>
        <fullName evidence="4">Oidioi.mRNA.OKI2018_I69.chr1.g965.t1.cds</fullName>
    </submittedName>
</protein>
<dbReference type="SUPFAM" id="SSF49854">
    <property type="entry name" value="Spermadhesin, CUB domain"/>
    <property type="match status" value="1"/>
</dbReference>
<dbReference type="InterPro" id="IPR000859">
    <property type="entry name" value="CUB_dom"/>
</dbReference>
<dbReference type="InterPro" id="IPR035914">
    <property type="entry name" value="Sperma_CUB_dom_sf"/>
</dbReference>
<dbReference type="PROSITE" id="PS01180">
    <property type="entry name" value="CUB"/>
    <property type="match status" value="1"/>
</dbReference>
<gene>
    <name evidence="4" type="ORF">OKIOD_LOCUS9730</name>
</gene>
<dbReference type="Pfam" id="PF00431">
    <property type="entry name" value="CUB"/>
    <property type="match status" value="1"/>
</dbReference>
<reference evidence="4 5" key="1">
    <citation type="submission" date="2021-04" db="EMBL/GenBank/DDBJ databases">
        <authorList>
            <person name="Bliznina A."/>
        </authorList>
    </citation>
    <scope>NUCLEOTIDE SEQUENCE [LARGE SCALE GENOMIC DNA]</scope>
</reference>
<dbReference type="Proteomes" id="UP001158576">
    <property type="component" value="Chromosome 1"/>
</dbReference>
<accession>A0ABN7SM22</accession>
<dbReference type="Gene3D" id="2.60.120.290">
    <property type="entry name" value="Spermadhesin, CUB domain"/>
    <property type="match status" value="1"/>
</dbReference>
<evidence type="ECO:0000259" key="3">
    <source>
        <dbReference type="PROSITE" id="PS01180"/>
    </source>
</evidence>
<feature type="domain" description="CUB" evidence="3">
    <location>
        <begin position="96"/>
        <end position="152"/>
    </location>
</feature>
<sequence>MQVIAIPNAEGYTIVPKNTTVNNVARFRLKDDINYHFMIDPGLVATPNQYKKFESTTSFWGPELTIEYWVLDENSTSRFEIDIYPFDYSNVPESLCGYEISSSGSIITTDNYPGSYDEYDECKWKLNVPDAISYSLEKNEFNVETDYDTLNIIMENKTYHFFDSNLDDVSSNFFDFYDYTNYNAPIIWYSNYYGSGDLEFGNGGGLWTTRSDLANFTSVFNGSTGYIRFSANFYDTGHSGFNITINANLRTKNDIFSLDCSGMNFALTLHQEHFDYFFDRVEFSKKIIFTGICSQSDSISSKTVNFDECGVTSATPSDQSKIDFTLKFNVQESLNGTDVKDDTPFEFTCSIDSGYSSALSMSIDDIKQVNSTSIVVPTNLGSPNFCDYTSTQSCSTNTLSKIQVGSEIVIDFSKLENGFGMRIDSIKIKASADSSHEISLVSDGCAQFSTDLVSTNARTFKWKVFRFTTSREIHFEFSQLVCDVYDNTFCNGISSCPSVGNDSLFASLTSGRKRRSIAKETTVIRHKIVVADSSDPMALSTIEGIYIIQLEPPKPDVTMRK</sequence>
<evidence type="ECO:0000256" key="2">
    <source>
        <dbReference type="PROSITE-ProRule" id="PRU00059"/>
    </source>
</evidence>
<name>A0ABN7SM22_OIKDI</name>
<evidence type="ECO:0000313" key="4">
    <source>
        <dbReference type="EMBL" id="CAG5103846.1"/>
    </source>
</evidence>
<keyword evidence="5" id="KW-1185">Reference proteome</keyword>